<dbReference type="PROSITE" id="PS51808">
    <property type="entry name" value="CHCH"/>
    <property type="match status" value="1"/>
</dbReference>
<dbReference type="PANTHER" id="PTHR22977:SF5">
    <property type="entry name" value="COX ASSEMBLY MITOCHONDRIAL PROTEIN HOMOLOG"/>
    <property type="match status" value="1"/>
</dbReference>
<keyword evidence="2" id="KW-1015">Disulfide bond</keyword>
<evidence type="ECO:0000256" key="2">
    <source>
        <dbReference type="ARBA" id="ARBA00023157"/>
    </source>
</evidence>
<dbReference type="AlphaFoldDB" id="A0A3Q3DFJ6"/>
<dbReference type="GeneTree" id="ENSGT00940000166989"/>
<evidence type="ECO:0000313" key="5">
    <source>
        <dbReference type="Proteomes" id="UP000264820"/>
    </source>
</evidence>
<organism evidence="4 5">
    <name type="scientific">Hippocampus comes</name>
    <name type="common">Tiger tail seahorse</name>
    <dbReference type="NCBI Taxonomy" id="109280"/>
    <lineage>
        <taxon>Eukaryota</taxon>
        <taxon>Metazoa</taxon>
        <taxon>Chordata</taxon>
        <taxon>Craniata</taxon>
        <taxon>Vertebrata</taxon>
        <taxon>Euteleostomi</taxon>
        <taxon>Actinopterygii</taxon>
        <taxon>Neopterygii</taxon>
        <taxon>Teleostei</taxon>
        <taxon>Neoteleostei</taxon>
        <taxon>Acanthomorphata</taxon>
        <taxon>Syngnathiaria</taxon>
        <taxon>Syngnathiformes</taxon>
        <taxon>Syngnathoidei</taxon>
        <taxon>Syngnathidae</taxon>
        <taxon>Hippocampus</taxon>
    </lineage>
</organism>
<dbReference type="Proteomes" id="UP000264820">
    <property type="component" value="Unplaced"/>
</dbReference>
<protein>
    <recommendedName>
        <fullName evidence="3">COX assembly mitochondrial protein</fullName>
    </recommendedName>
</protein>
<name>A0A3Q3DFJ6_HIPCM</name>
<dbReference type="STRING" id="109280.ENSHCOP00000010849"/>
<dbReference type="InterPro" id="IPR013892">
    <property type="entry name" value="Cyt_c_biogenesis_Cmc1-like"/>
</dbReference>
<comment type="subcellular location">
    <subcellularLocation>
        <location evidence="3">Mitochondrion</location>
    </subcellularLocation>
</comment>
<dbReference type="PANTHER" id="PTHR22977">
    <property type="entry name" value="COX ASSEMBLY MITOCHONDRIAL PROTEIN"/>
    <property type="match status" value="1"/>
</dbReference>
<dbReference type="CTD" id="152100"/>
<keyword evidence="5" id="KW-1185">Reference proteome</keyword>
<proteinExistence type="inferred from homology"/>
<dbReference type="RefSeq" id="XP_019750613.1">
    <property type="nucleotide sequence ID" value="XM_019895054.1"/>
</dbReference>
<evidence type="ECO:0000256" key="1">
    <source>
        <dbReference type="ARBA" id="ARBA00007347"/>
    </source>
</evidence>
<reference evidence="4" key="1">
    <citation type="submission" date="2025-08" db="UniProtKB">
        <authorList>
            <consortium name="Ensembl"/>
        </authorList>
    </citation>
    <scope>IDENTIFICATION</scope>
</reference>
<dbReference type="OrthoDB" id="6224010at2759"/>
<dbReference type="Pfam" id="PF08583">
    <property type="entry name" value="Cmc1"/>
    <property type="match status" value="1"/>
</dbReference>
<evidence type="ECO:0000256" key="3">
    <source>
        <dbReference type="RuleBase" id="RU364104"/>
    </source>
</evidence>
<accession>A0A3Q3DFJ6</accession>
<sequence length="107" mass="12762">MEATQAEEIHLRHVETDVLIPKMMREKAKERCADRVEAFNHCCKDSGFFMVFKCREENAALKDCLTQHYKDPDFFQMCKQEYIQEKIEFERTGIPAKNRRQKLPTTM</sequence>
<dbReference type="Ensembl" id="ENSHCOT00000026349.1">
    <property type="protein sequence ID" value="ENSHCOP00000010849.1"/>
    <property type="gene ID" value="ENSHCOG00000013527.1"/>
</dbReference>
<dbReference type="GO" id="GO:0005739">
    <property type="term" value="C:mitochondrion"/>
    <property type="evidence" value="ECO:0007669"/>
    <property type="project" value="UniProtKB-SubCell"/>
</dbReference>
<dbReference type="OMA" id="CCQETGF"/>
<dbReference type="GeneID" id="109531037"/>
<comment type="similarity">
    <text evidence="1 3">Belongs to the CMC family.</text>
</comment>
<evidence type="ECO:0000313" key="4">
    <source>
        <dbReference type="Ensembl" id="ENSHCOP00000010849.1"/>
    </source>
</evidence>
<keyword evidence="3" id="KW-0496">Mitochondrion</keyword>
<reference evidence="4" key="2">
    <citation type="submission" date="2025-09" db="UniProtKB">
        <authorList>
            <consortium name="Ensembl"/>
        </authorList>
    </citation>
    <scope>IDENTIFICATION</scope>
</reference>